<feature type="transmembrane region" description="Helical" evidence="1">
    <location>
        <begin position="92"/>
        <end position="112"/>
    </location>
</feature>
<evidence type="ECO:0000256" key="1">
    <source>
        <dbReference type="SAM" id="Phobius"/>
    </source>
</evidence>
<keyword evidence="1" id="KW-1133">Transmembrane helix</keyword>
<organism evidence="2 3">
    <name type="scientific">Labilithrix luteola</name>
    <dbReference type="NCBI Taxonomy" id="1391654"/>
    <lineage>
        <taxon>Bacteria</taxon>
        <taxon>Pseudomonadati</taxon>
        <taxon>Myxococcota</taxon>
        <taxon>Polyangia</taxon>
        <taxon>Polyangiales</taxon>
        <taxon>Labilitrichaceae</taxon>
        <taxon>Labilithrix</taxon>
    </lineage>
</organism>
<protein>
    <submittedName>
        <fullName evidence="2">Uncharacterized protein</fullName>
    </submittedName>
</protein>
<dbReference type="RefSeq" id="WP_205633946.1">
    <property type="nucleotide sequence ID" value="NZ_CP012333.1"/>
</dbReference>
<keyword evidence="1" id="KW-0472">Membrane</keyword>
<evidence type="ECO:0000313" key="2">
    <source>
        <dbReference type="EMBL" id="AKV02628.1"/>
    </source>
</evidence>
<feature type="transmembrane region" description="Helical" evidence="1">
    <location>
        <begin position="118"/>
        <end position="140"/>
    </location>
</feature>
<proteinExistence type="predicted"/>
<dbReference type="Proteomes" id="UP000064967">
    <property type="component" value="Chromosome"/>
</dbReference>
<dbReference type="EMBL" id="CP012333">
    <property type="protein sequence ID" value="AKV02628.1"/>
    <property type="molecule type" value="Genomic_DNA"/>
</dbReference>
<gene>
    <name evidence="2" type="ORF">AKJ09_09291</name>
</gene>
<dbReference type="AlphaFoldDB" id="A0A0K1QA68"/>
<keyword evidence="1" id="KW-0812">Transmembrane</keyword>
<evidence type="ECO:0000313" key="3">
    <source>
        <dbReference type="Proteomes" id="UP000064967"/>
    </source>
</evidence>
<keyword evidence="3" id="KW-1185">Reference proteome</keyword>
<dbReference type="KEGG" id="llu:AKJ09_09291"/>
<feature type="transmembrane region" description="Helical" evidence="1">
    <location>
        <begin position="21"/>
        <end position="39"/>
    </location>
</feature>
<name>A0A0K1QA68_9BACT</name>
<reference evidence="2 3" key="1">
    <citation type="submission" date="2015-08" db="EMBL/GenBank/DDBJ databases">
        <authorList>
            <person name="Babu N.S."/>
            <person name="Beckwith C.J."/>
            <person name="Beseler K.G."/>
            <person name="Brison A."/>
            <person name="Carone J.V."/>
            <person name="Caskin T.P."/>
            <person name="Diamond M."/>
            <person name="Durham M.E."/>
            <person name="Foxe J.M."/>
            <person name="Go M."/>
            <person name="Henderson B.A."/>
            <person name="Jones I.B."/>
            <person name="McGettigan J.A."/>
            <person name="Micheletti S.J."/>
            <person name="Nasrallah M.E."/>
            <person name="Ortiz D."/>
            <person name="Piller C.R."/>
            <person name="Privatt S.R."/>
            <person name="Schneider S.L."/>
            <person name="Sharp S."/>
            <person name="Smith T.C."/>
            <person name="Stanton J.D."/>
            <person name="Ullery H.E."/>
            <person name="Wilson R.J."/>
            <person name="Serrano M.G."/>
            <person name="Buck G."/>
            <person name="Lee V."/>
            <person name="Wang Y."/>
            <person name="Carvalho R."/>
            <person name="Voegtly L."/>
            <person name="Shi R."/>
            <person name="Duckworth R."/>
            <person name="Johnson A."/>
            <person name="Loviza R."/>
            <person name="Walstead R."/>
            <person name="Shah Z."/>
            <person name="Kiflezghi M."/>
            <person name="Wade K."/>
            <person name="Ball S.L."/>
            <person name="Bradley K.W."/>
            <person name="Asai D.J."/>
            <person name="Bowman C.A."/>
            <person name="Russell D.A."/>
            <person name="Pope W.H."/>
            <person name="Jacobs-Sera D."/>
            <person name="Hendrix R.W."/>
            <person name="Hatfull G.F."/>
        </authorList>
    </citation>
    <scope>NUCLEOTIDE SEQUENCE [LARGE SCALE GENOMIC DNA]</scope>
    <source>
        <strain evidence="2 3">DSM 27648</strain>
    </source>
</reference>
<sequence length="151" mass="15990">MRTSSTLHQTPSTGFSSYLRSVGAVLAGLFAGAALSLATDEILHLLQVYPPWGEPMTAPGLNLLALAYRCVFDAAGLYLVARLAPRTPIRHLWIAAGIGFVVAMLGVLASLNANLGPVWYPVVLALSTFPCAWAAAVLYAKRVPTTEPVRG</sequence>
<accession>A0A0K1QA68</accession>
<feature type="transmembrane region" description="Helical" evidence="1">
    <location>
        <begin position="59"/>
        <end position="80"/>
    </location>
</feature>
<dbReference type="STRING" id="1391654.AKJ09_09291"/>